<dbReference type="EMBL" id="JBCHKQ010000001">
    <property type="protein sequence ID" value="MEM5947490.1"/>
    <property type="molecule type" value="Genomic_DNA"/>
</dbReference>
<dbReference type="InterPro" id="IPR038537">
    <property type="entry name" value="TatT_sf"/>
</dbReference>
<sequence>MMDKKSLVFLIVVSVIIFSSCSIKQLAIDSLTSSMSATGEPSPFLTEEDPEFAKQSLPFALKLYETLLQQDPQNTQLLLMLAQGFTSYSNAFVEAPAKRLEINEYDKQQKEFARAKAFYLRAYRYALKSMEIRHKGFSKAWDAQNLELAFENIDRDDVDYLYWLGTSLLAAIAIQPSDPAMSIKIPQAVGACTAVLRLNPYYSDGAIHEMFIRLYGSLDVSLWWRAIPQEDDIVRKWLVEYYRKNRMEGKSTRELIEFHFKQAITLDEGKKLSPYIAYAQAVMVPLQDREGYISILKKALEIDTEKYPEYRLENEVARETAIWLIKTVDDIFI</sequence>
<dbReference type="RefSeq" id="WP_420068938.1">
    <property type="nucleotide sequence ID" value="NZ_JBCHKQ010000001.1"/>
</dbReference>
<comment type="caution">
    <text evidence="1">The sequence shown here is derived from an EMBL/GenBank/DDBJ whole genome shotgun (WGS) entry which is preliminary data.</text>
</comment>
<proteinExistence type="predicted"/>
<evidence type="ECO:0000313" key="1">
    <source>
        <dbReference type="EMBL" id="MEM5947490.1"/>
    </source>
</evidence>
<accession>A0ABU9UA06</accession>
<organism evidence="1 2">
    <name type="scientific">Rarispira pelagica</name>
    <dbReference type="NCBI Taxonomy" id="3141764"/>
    <lineage>
        <taxon>Bacteria</taxon>
        <taxon>Pseudomonadati</taxon>
        <taxon>Spirochaetota</taxon>
        <taxon>Spirochaetia</taxon>
        <taxon>Winmispirales</taxon>
        <taxon>Winmispiraceae</taxon>
        <taxon>Rarispira</taxon>
    </lineage>
</organism>
<dbReference type="PROSITE" id="PS51257">
    <property type="entry name" value="PROKAR_LIPOPROTEIN"/>
    <property type="match status" value="1"/>
</dbReference>
<name>A0ABU9UA06_9SPIR</name>
<dbReference type="Pfam" id="PF16811">
    <property type="entry name" value="TAtT"/>
    <property type="match status" value="2"/>
</dbReference>
<dbReference type="Gene3D" id="1.25.40.920">
    <property type="entry name" value="TRAP transporter T-component"/>
    <property type="match status" value="2"/>
</dbReference>
<dbReference type="InterPro" id="IPR011990">
    <property type="entry name" value="TPR-like_helical_dom_sf"/>
</dbReference>
<dbReference type="Proteomes" id="UP001466331">
    <property type="component" value="Unassembled WGS sequence"/>
</dbReference>
<protein>
    <submittedName>
        <fullName evidence="1">TRAP transporter TatT component family protein</fullName>
    </submittedName>
</protein>
<keyword evidence="2" id="KW-1185">Reference proteome</keyword>
<dbReference type="SUPFAM" id="SSF48452">
    <property type="entry name" value="TPR-like"/>
    <property type="match status" value="1"/>
</dbReference>
<reference evidence="1 2" key="1">
    <citation type="submission" date="2024-03" db="EMBL/GenBank/DDBJ databases">
        <title>Ignisphaera cupida sp. nov., a hyperthermophilic hydrolytic archaeon from a hot spring of Kamchatka, and proposal of Ignisphaeraceae fam. nov.</title>
        <authorList>
            <person name="Podosokorskaya O.A."/>
            <person name="Elcheninov A.G."/>
            <person name="Maltseva A.I."/>
            <person name="Zayulina K.S."/>
            <person name="Novikov A."/>
            <person name="Merkel A.Y."/>
        </authorList>
    </citation>
    <scope>NUCLEOTIDE SEQUENCE [LARGE SCALE GENOMIC DNA]</scope>
    <source>
        <strain evidence="1 2">38H-sp</strain>
    </source>
</reference>
<dbReference type="InterPro" id="IPR031823">
    <property type="entry name" value="TatT"/>
</dbReference>
<evidence type="ECO:0000313" key="2">
    <source>
        <dbReference type="Proteomes" id="UP001466331"/>
    </source>
</evidence>
<gene>
    <name evidence="1" type="ORF">WKV44_02925</name>
</gene>